<comment type="caution">
    <text evidence="1">The sequence shown here is derived from an EMBL/GenBank/DDBJ whole genome shotgun (WGS) entry which is preliminary data.</text>
</comment>
<reference evidence="1 2" key="1">
    <citation type="journal article" date="2020" name="IScience">
        <title>Genome Sequencing of the Endangered Kingdonia uniflora (Circaeasteraceae, Ranunculales) Reveals Potential Mechanisms of Evolutionary Specialization.</title>
        <authorList>
            <person name="Sun Y."/>
            <person name="Deng T."/>
            <person name="Zhang A."/>
            <person name="Moore M.J."/>
            <person name="Landis J.B."/>
            <person name="Lin N."/>
            <person name="Zhang H."/>
            <person name="Zhang X."/>
            <person name="Huang J."/>
            <person name="Zhang X."/>
            <person name="Sun H."/>
            <person name="Wang H."/>
        </authorList>
    </citation>
    <scope>NUCLEOTIDE SEQUENCE [LARGE SCALE GENOMIC DNA]</scope>
    <source>
        <strain evidence="1">TB1705</strain>
        <tissue evidence="1">Leaf</tissue>
    </source>
</reference>
<dbReference type="Proteomes" id="UP000541444">
    <property type="component" value="Unassembled WGS sequence"/>
</dbReference>
<gene>
    <name evidence="1" type="ORF">GIB67_018986</name>
</gene>
<feature type="non-terminal residue" evidence="1">
    <location>
        <position position="69"/>
    </location>
</feature>
<sequence>SDFSIIPPDLRRGNSIKIRENEGEEEDNYAQLTDKMSRIYTSAPRKFTIIDRGKRNSVIVGRDGFDELY</sequence>
<protein>
    <submittedName>
        <fullName evidence="1">Uncharacterized protein</fullName>
    </submittedName>
</protein>
<dbReference type="AlphaFoldDB" id="A0A7J7MH20"/>
<feature type="non-terminal residue" evidence="1">
    <location>
        <position position="1"/>
    </location>
</feature>
<name>A0A7J7MH20_9MAGN</name>
<evidence type="ECO:0000313" key="2">
    <source>
        <dbReference type="Proteomes" id="UP000541444"/>
    </source>
</evidence>
<evidence type="ECO:0000313" key="1">
    <source>
        <dbReference type="EMBL" id="KAF6154064.1"/>
    </source>
</evidence>
<accession>A0A7J7MH20</accession>
<dbReference type="OrthoDB" id="782148at2759"/>
<dbReference type="EMBL" id="JACGCM010001530">
    <property type="protein sequence ID" value="KAF6154064.1"/>
    <property type="molecule type" value="Genomic_DNA"/>
</dbReference>
<proteinExistence type="predicted"/>
<organism evidence="1 2">
    <name type="scientific">Kingdonia uniflora</name>
    <dbReference type="NCBI Taxonomy" id="39325"/>
    <lineage>
        <taxon>Eukaryota</taxon>
        <taxon>Viridiplantae</taxon>
        <taxon>Streptophyta</taxon>
        <taxon>Embryophyta</taxon>
        <taxon>Tracheophyta</taxon>
        <taxon>Spermatophyta</taxon>
        <taxon>Magnoliopsida</taxon>
        <taxon>Ranunculales</taxon>
        <taxon>Circaeasteraceae</taxon>
        <taxon>Kingdonia</taxon>
    </lineage>
</organism>
<keyword evidence="2" id="KW-1185">Reference proteome</keyword>